<dbReference type="GO" id="GO:0051082">
    <property type="term" value="F:unfolded protein binding"/>
    <property type="evidence" value="ECO:0007669"/>
    <property type="project" value="InterPro"/>
</dbReference>
<evidence type="ECO:0008006" key="6">
    <source>
        <dbReference type="Google" id="ProtNLM"/>
    </source>
</evidence>
<dbReference type="GO" id="GO:0016272">
    <property type="term" value="C:prefoldin complex"/>
    <property type="evidence" value="ECO:0007669"/>
    <property type="project" value="InterPro"/>
</dbReference>
<evidence type="ECO:0000313" key="4">
    <source>
        <dbReference type="EMBL" id="KAF7784601.1"/>
    </source>
</evidence>
<dbReference type="EMBL" id="JABXXO010000001">
    <property type="protein sequence ID" value="KAF7784601.1"/>
    <property type="molecule type" value="Genomic_DNA"/>
</dbReference>
<comment type="caution">
    <text evidence="4">The sequence shown here is derived from an EMBL/GenBank/DDBJ whole genome shotgun (WGS) entry which is preliminary data.</text>
</comment>
<dbReference type="PANTHER" id="PTHR21431">
    <property type="entry name" value="PREFOLDIN SUBUNIT 6"/>
    <property type="match status" value="1"/>
</dbReference>
<dbReference type="Pfam" id="PF01920">
    <property type="entry name" value="Prefoldin_2"/>
    <property type="match status" value="1"/>
</dbReference>
<feature type="coiled-coil region" evidence="3">
    <location>
        <begin position="14"/>
        <end position="48"/>
    </location>
</feature>
<evidence type="ECO:0000313" key="5">
    <source>
        <dbReference type="Proteomes" id="UP000629468"/>
    </source>
</evidence>
<dbReference type="AlphaFoldDB" id="A0A8H7KLA2"/>
<evidence type="ECO:0000256" key="2">
    <source>
        <dbReference type="ARBA" id="ARBA00023186"/>
    </source>
</evidence>
<protein>
    <recommendedName>
        <fullName evidence="6">Prefoldin subunit 6</fullName>
    </recommendedName>
</protein>
<organism evidence="4 5">
    <name type="scientific">Agaricus bisporus var. burnettii</name>
    <dbReference type="NCBI Taxonomy" id="192524"/>
    <lineage>
        <taxon>Eukaryota</taxon>
        <taxon>Fungi</taxon>
        <taxon>Dikarya</taxon>
        <taxon>Basidiomycota</taxon>
        <taxon>Agaricomycotina</taxon>
        <taxon>Agaricomycetes</taxon>
        <taxon>Agaricomycetidae</taxon>
        <taxon>Agaricales</taxon>
        <taxon>Agaricineae</taxon>
        <taxon>Agaricaceae</taxon>
        <taxon>Agaricus</taxon>
    </lineage>
</organism>
<dbReference type="GO" id="GO:0006457">
    <property type="term" value="P:protein folding"/>
    <property type="evidence" value="ECO:0007669"/>
    <property type="project" value="InterPro"/>
</dbReference>
<dbReference type="Gene3D" id="1.10.287.370">
    <property type="match status" value="1"/>
</dbReference>
<proteinExistence type="inferred from homology"/>
<keyword evidence="2" id="KW-0143">Chaperone</keyword>
<dbReference type="GO" id="GO:0051087">
    <property type="term" value="F:protein-folding chaperone binding"/>
    <property type="evidence" value="ECO:0007669"/>
    <property type="project" value="TreeGrafter"/>
</dbReference>
<dbReference type="PANTHER" id="PTHR21431:SF0">
    <property type="entry name" value="PREFOLDIN SUBUNIT 6"/>
    <property type="match status" value="1"/>
</dbReference>
<dbReference type="InterPro" id="IPR002777">
    <property type="entry name" value="PFD_beta-like"/>
</dbReference>
<name>A0A8H7KLA2_AGABI</name>
<reference evidence="4 5" key="1">
    <citation type="journal article" name="Sci. Rep.">
        <title>Telomere-to-telomere assembled and centromere annotated genomes of the two main subspecies of the button mushroom Agaricus bisporus reveal especially polymorphic chromosome ends.</title>
        <authorList>
            <person name="Sonnenberg A.S.M."/>
            <person name="Sedaghat-Telgerd N."/>
            <person name="Lavrijssen B."/>
            <person name="Ohm R.A."/>
            <person name="Hendrickx P.M."/>
            <person name="Scholtmeijer K."/>
            <person name="Baars J.J.P."/>
            <person name="van Peer A."/>
        </authorList>
    </citation>
    <scope>NUCLEOTIDE SEQUENCE [LARGE SCALE GENOMIC DNA]</scope>
    <source>
        <strain evidence="4 5">H119_p4</strain>
    </source>
</reference>
<sequence>MSLAIRLQSASSDFQKLQASMAETVDVRQKLEAQLSENELVKKELANVTPENIVYKQIGSVLVKQDLTDAKSTVETRLEFIKSEIKRIEVQLKEIEGKQEKKKQELVQIQTAIQQQATEDASASPPKP</sequence>
<dbReference type="InterPro" id="IPR009053">
    <property type="entry name" value="Prefoldin"/>
</dbReference>
<keyword evidence="3" id="KW-0175">Coiled coil</keyword>
<comment type="similarity">
    <text evidence="1">Belongs to the prefoldin subunit beta family.</text>
</comment>
<dbReference type="Proteomes" id="UP000629468">
    <property type="component" value="Unassembled WGS sequence"/>
</dbReference>
<dbReference type="CDD" id="cd23161">
    <property type="entry name" value="Prefoldin_6"/>
    <property type="match status" value="1"/>
</dbReference>
<dbReference type="GO" id="GO:0051131">
    <property type="term" value="P:chaperone-mediated protein complex assembly"/>
    <property type="evidence" value="ECO:0007669"/>
    <property type="project" value="TreeGrafter"/>
</dbReference>
<accession>A0A8H7KLA2</accession>
<dbReference type="GO" id="GO:0005737">
    <property type="term" value="C:cytoplasm"/>
    <property type="evidence" value="ECO:0007669"/>
    <property type="project" value="TreeGrafter"/>
</dbReference>
<gene>
    <name evidence="4" type="ORF">Agabi119p4_766</name>
</gene>
<evidence type="ECO:0000256" key="3">
    <source>
        <dbReference type="SAM" id="Coils"/>
    </source>
</evidence>
<dbReference type="SUPFAM" id="SSF46579">
    <property type="entry name" value="Prefoldin"/>
    <property type="match status" value="1"/>
</dbReference>
<dbReference type="FunFam" id="1.10.287.370:FF:000003">
    <property type="entry name" value="Prefoldin subunit 6"/>
    <property type="match status" value="1"/>
</dbReference>
<evidence type="ECO:0000256" key="1">
    <source>
        <dbReference type="ARBA" id="ARBA00008045"/>
    </source>
</evidence>
<feature type="coiled-coil region" evidence="3">
    <location>
        <begin position="78"/>
        <end position="112"/>
    </location>
</feature>